<organism evidence="3 4">
    <name type="scientific">Tannerella forsythia</name>
    <name type="common">Bacteroides forsythus</name>
    <dbReference type="NCBI Taxonomy" id="28112"/>
    <lineage>
        <taxon>Bacteria</taxon>
        <taxon>Pseudomonadati</taxon>
        <taxon>Bacteroidota</taxon>
        <taxon>Bacteroidia</taxon>
        <taxon>Bacteroidales</taxon>
        <taxon>Tannerellaceae</taxon>
        <taxon>Tannerella</taxon>
    </lineage>
</organism>
<comment type="caution">
    <text evidence="3">The sequence shown here is derived from an EMBL/GenBank/DDBJ whole genome shotgun (WGS) entry which is preliminary data.</text>
</comment>
<proteinExistence type="predicted"/>
<evidence type="ECO:0000313" key="3">
    <source>
        <dbReference type="EMBL" id="RRD62961.1"/>
    </source>
</evidence>
<dbReference type="Proteomes" id="UP000278609">
    <property type="component" value="Unassembled WGS sequence"/>
</dbReference>
<reference evidence="3 4" key="1">
    <citation type="submission" date="2018-11" db="EMBL/GenBank/DDBJ databases">
        <title>Genomes From Bacteria Associated with the Canine Oral Cavity: a Test Case for Automated Genome-Based Taxonomic Assignment.</title>
        <authorList>
            <person name="Coil D.A."/>
            <person name="Jospin G."/>
            <person name="Darling A.E."/>
            <person name="Wallis C."/>
            <person name="Davis I.J."/>
            <person name="Harris S."/>
            <person name="Eisen J.A."/>
            <person name="Holcombe L.J."/>
            <person name="O'Flynn C."/>
        </authorList>
    </citation>
    <scope>NUCLEOTIDE SEQUENCE [LARGE SCALE GENOMIC DNA]</scope>
    <source>
        <strain evidence="3 4">OH2617_COT-023</strain>
    </source>
</reference>
<dbReference type="InterPro" id="IPR036388">
    <property type="entry name" value="WH-like_DNA-bd_sf"/>
</dbReference>
<dbReference type="SUPFAM" id="SSF47729">
    <property type="entry name" value="IHF-like DNA-binding proteins"/>
    <property type="match status" value="1"/>
</dbReference>
<dbReference type="RefSeq" id="WP_124750427.1">
    <property type="nucleotide sequence ID" value="NZ_RQYS01000003.1"/>
</dbReference>
<dbReference type="InterPro" id="IPR005902">
    <property type="entry name" value="HU_DNA-bd_put"/>
</dbReference>
<dbReference type="InterPro" id="IPR041607">
    <property type="entry name" value="HU-HIG"/>
</dbReference>
<name>A0A3P1XWQ9_TANFO</name>
<dbReference type="NCBIfam" id="TIGR01201">
    <property type="entry name" value="HU_rel"/>
    <property type="match status" value="1"/>
</dbReference>
<dbReference type="Gene3D" id="1.10.10.10">
    <property type="entry name" value="Winged helix-like DNA-binding domain superfamily/Winged helix DNA-binding domain"/>
    <property type="match status" value="1"/>
</dbReference>
<dbReference type="GO" id="GO:0003677">
    <property type="term" value="F:DNA binding"/>
    <property type="evidence" value="ECO:0007669"/>
    <property type="project" value="UniProtKB-KW"/>
</dbReference>
<dbReference type="Pfam" id="PF18291">
    <property type="entry name" value="HU-HIG"/>
    <property type="match status" value="1"/>
</dbReference>
<keyword evidence="1" id="KW-0238">DNA-binding</keyword>
<accession>A0A3P1XWQ9</accession>
<evidence type="ECO:0000256" key="1">
    <source>
        <dbReference type="ARBA" id="ARBA00023125"/>
    </source>
</evidence>
<dbReference type="AlphaFoldDB" id="A0A3P1XWQ9"/>
<dbReference type="InterPro" id="IPR010992">
    <property type="entry name" value="IHF-like_DNA-bd_dom_sf"/>
</dbReference>
<evidence type="ECO:0000259" key="2">
    <source>
        <dbReference type="Pfam" id="PF18291"/>
    </source>
</evidence>
<gene>
    <name evidence="3" type="ORF">EII40_01075</name>
</gene>
<dbReference type="OrthoDB" id="1097869at2"/>
<evidence type="ECO:0000313" key="4">
    <source>
        <dbReference type="Proteomes" id="UP000278609"/>
    </source>
</evidence>
<sequence length="196" mass="22377">MAYYNLYETPDPTGKGERKPLHARAVTRGKITANELCDEIANGTTLSTGEVAAVFSELEHKLLRLLDRGYSVELGNIGTVSLVLKARPVMEKSELRAQSVKVRDITLRTSKAFRRELAGIRLERFPTQDEQPPIDDAERDRLLSEFFANEKILTRRIYQHLRHCSKRTALKELRELVDAGRLIRIGQRVSTAYMRP</sequence>
<protein>
    <recommendedName>
        <fullName evidence="2">HU domain-containing protein</fullName>
    </recommendedName>
</protein>
<dbReference type="EMBL" id="RQYS01000003">
    <property type="protein sequence ID" value="RRD62961.1"/>
    <property type="molecule type" value="Genomic_DNA"/>
</dbReference>
<feature type="domain" description="HU" evidence="2">
    <location>
        <begin position="2"/>
        <end position="124"/>
    </location>
</feature>